<dbReference type="HOGENOM" id="CLU_2310752_0_0_1"/>
<keyword evidence="2" id="KW-1185">Reference proteome</keyword>
<dbReference type="Proteomes" id="UP000008022">
    <property type="component" value="Unassembled WGS sequence"/>
</dbReference>
<organism evidence="1 2">
    <name type="scientific">Oryza rufipogon</name>
    <name type="common">Brownbeard rice</name>
    <name type="synonym">Asian wild rice</name>
    <dbReference type="NCBI Taxonomy" id="4529"/>
    <lineage>
        <taxon>Eukaryota</taxon>
        <taxon>Viridiplantae</taxon>
        <taxon>Streptophyta</taxon>
        <taxon>Embryophyta</taxon>
        <taxon>Tracheophyta</taxon>
        <taxon>Spermatophyta</taxon>
        <taxon>Magnoliopsida</taxon>
        <taxon>Liliopsida</taxon>
        <taxon>Poales</taxon>
        <taxon>Poaceae</taxon>
        <taxon>BOP clade</taxon>
        <taxon>Oryzoideae</taxon>
        <taxon>Oryzeae</taxon>
        <taxon>Oryzinae</taxon>
        <taxon>Oryza</taxon>
    </lineage>
</organism>
<dbReference type="Gramene" id="ORUFI08G09340.1">
    <property type="protein sequence ID" value="ORUFI08G09340.1"/>
    <property type="gene ID" value="ORUFI08G09340"/>
</dbReference>
<dbReference type="AlphaFoldDB" id="A0A0E0QGH5"/>
<protein>
    <submittedName>
        <fullName evidence="1">Uncharacterized protein</fullName>
    </submittedName>
</protein>
<name>A0A0E0QGH5_ORYRU</name>
<evidence type="ECO:0000313" key="1">
    <source>
        <dbReference type="EnsemblPlants" id="ORUFI08G09340.1"/>
    </source>
</evidence>
<sequence>MTTTKQKAGNNWQLGEVASAYILCHKQHKDSVLFGYYTCDCLTIEQLASTIKALKTYSGTSVILSTASAAIKMDCSLTFEGSLAMIEEYKSLWKWSHVLV</sequence>
<reference evidence="2" key="1">
    <citation type="submission" date="2013-06" db="EMBL/GenBank/DDBJ databases">
        <authorList>
            <person name="Zhao Q."/>
        </authorList>
    </citation>
    <scope>NUCLEOTIDE SEQUENCE</scope>
    <source>
        <strain evidence="2">cv. W1943</strain>
    </source>
</reference>
<proteinExistence type="predicted"/>
<dbReference type="EnsemblPlants" id="ORUFI08G09340.1">
    <property type="protein sequence ID" value="ORUFI08G09340.1"/>
    <property type="gene ID" value="ORUFI08G09340"/>
</dbReference>
<reference evidence="1" key="2">
    <citation type="submission" date="2015-06" db="UniProtKB">
        <authorList>
            <consortium name="EnsemblPlants"/>
        </authorList>
    </citation>
    <scope>IDENTIFICATION</scope>
</reference>
<accession>A0A0E0QGH5</accession>
<evidence type="ECO:0000313" key="2">
    <source>
        <dbReference type="Proteomes" id="UP000008022"/>
    </source>
</evidence>